<dbReference type="PROSITE" id="PS51155">
    <property type="entry name" value="CHIT_BIND_RR_2"/>
    <property type="match status" value="2"/>
</dbReference>
<evidence type="ECO:0008006" key="4">
    <source>
        <dbReference type="Google" id="ProtNLM"/>
    </source>
</evidence>
<protein>
    <recommendedName>
        <fullName evidence="4">Cuticle protein 6</fullName>
    </recommendedName>
</protein>
<dbReference type="PANTHER" id="PTHR10380">
    <property type="entry name" value="CUTICLE PROTEIN"/>
    <property type="match status" value="1"/>
</dbReference>
<evidence type="ECO:0000256" key="1">
    <source>
        <dbReference type="PROSITE-ProRule" id="PRU00497"/>
    </source>
</evidence>
<name>A0AAN7VIW5_9COLE</name>
<dbReference type="InterPro" id="IPR050468">
    <property type="entry name" value="Cuticle_Struct_Prot"/>
</dbReference>
<dbReference type="GO" id="GO:0062129">
    <property type="term" value="C:chitin-based extracellular matrix"/>
    <property type="evidence" value="ECO:0007669"/>
    <property type="project" value="TreeGrafter"/>
</dbReference>
<dbReference type="PANTHER" id="PTHR10380:SF196">
    <property type="entry name" value="CUTICULAR PROTEIN 72EA"/>
    <property type="match status" value="1"/>
</dbReference>
<proteinExistence type="predicted"/>
<evidence type="ECO:0000313" key="2">
    <source>
        <dbReference type="EMBL" id="KAK5644639.1"/>
    </source>
</evidence>
<gene>
    <name evidence="2" type="ORF">RI129_005939</name>
</gene>
<dbReference type="AlphaFoldDB" id="A0AAN7VIW5"/>
<dbReference type="GO" id="GO:0008010">
    <property type="term" value="F:structural constituent of chitin-based larval cuticle"/>
    <property type="evidence" value="ECO:0007669"/>
    <property type="project" value="TreeGrafter"/>
</dbReference>
<dbReference type="Proteomes" id="UP001329430">
    <property type="component" value="Chromosome 4"/>
</dbReference>
<sequence length="360" mass="38061">MRVLEIEAHKMELLSFFITLLSIWGVSSSGVTIGITPYSLPIHTQYHAQDILGQYAYGYATPTSTKSETKTADGVTLGGYSYLDSYGILQTVRYFADPIHGFRVAATNLPQDLPEVAIAKAQHLAEFQATQAERAAIAAHYSNPIVIPASEVKQVELLPAPVQDLPEVIKARAEHLAKFEAAQAEHAAIVAQSTASVELPAPVQESPEVAKARAEHLAEFEAVKARDAAQVVVSPIASVSVPAPVAAPVGAYYSYVPAIPLYPSSQYHTQDGIGQYSYGYVGPLSSKSETKTADGITHGGYSYLDANGVIQSARYVSDPVNGFRVAATNLPVAPEVILKGASVTSKVVGPVDTAAGAVVV</sequence>
<reference evidence="2 3" key="1">
    <citation type="journal article" date="2024" name="Insects">
        <title>An Improved Chromosome-Level Genome Assembly of the Firefly Pyrocoelia pectoralis.</title>
        <authorList>
            <person name="Fu X."/>
            <person name="Meyer-Rochow V.B."/>
            <person name="Ballantyne L."/>
            <person name="Zhu X."/>
        </authorList>
    </citation>
    <scope>NUCLEOTIDE SEQUENCE [LARGE SCALE GENOMIC DNA]</scope>
    <source>
        <strain evidence="2">XCY_ONT2</strain>
    </source>
</reference>
<evidence type="ECO:0000313" key="3">
    <source>
        <dbReference type="Proteomes" id="UP001329430"/>
    </source>
</evidence>
<comment type="caution">
    <text evidence="2">The sequence shown here is derived from an EMBL/GenBank/DDBJ whole genome shotgun (WGS) entry which is preliminary data.</text>
</comment>
<keyword evidence="3" id="KW-1185">Reference proteome</keyword>
<dbReference type="InterPro" id="IPR000618">
    <property type="entry name" value="Insect_cuticle"/>
</dbReference>
<dbReference type="Pfam" id="PF00379">
    <property type="entry name" value="Chitin_bind_4"/>
    <property type="match status" value="2"/>
</dbReference>
<organism evidence="2 3">
    <name type="scientific">Pyrocoelia pectoralis</name>
    <dbReference type="NCBI Taxonomy" id="417401"/>
    <lineage>
        <taxon>Eukaryota</taxon>
        <taxon>Metazoa</taxon>
        <taxon>Ecdysozoa</taxon>
        <taxon>Arthropoda</taxon>
        <taxon>Hexapoda</taxon>
        <taxon>Insecta</taxon>
        <taxon>Pterygota</taxon>
        <taxon>Neoptera</taxon>
        <taxon>Endopterygota</taxon>
        <taxon>Coleoptera</taxon>
        <taxon>Polyphaga</taxon>
        <taxon>Elateriformia</taxon>
        <taxon>Elateroidea</taxon>
        <taxon>Lampyridae</taxon>
        <taxon>Lampyrinae</taxon>
        <taxon>Pyrocoelia</taxon>
    </lineage>
</organism>
<accession>A0AAN7VIW5</accession>
<dbReference type="EMBL" id="JAVRBK010000004">
    <property type="protein sequence ID" value="KAK5644639.1"/>
    <property type="molecule type" value="Genomic_DNA"/>
</dbReference>
<keyword evidence="1" id="KW-0193">Cuticle</keyword>